<accession>A0AAV6V5T5</accession>
<gene>
    <name evidence="1" type="ORF">JTE90_029464</name>
</gene>
<evidence type="ECO:0000313" key="1">
    <source>
        <dbReference type="EMBL" id="KAG8191021.1"/>
    </source>
</evidence>
<proteinExistence type="predicted"/>
<comment type="caution">
    <text evidence="1">The sequence shown here is derived from an EMBL/GenBank/DDBJ whole genome shotgun (WGS) entry which is preliminary data.</text>
</comment>
<organism evidence="1 2">
    <name type="scientific">Oedothorax gibbosus</name>
    <dbReference type="NCBI Taxonomy" id="931172"/>
    <lineage>
        <taxon>Eukaryota</taxon>
        <taxon>Metazoa</taxon>
        <taxon>Ecdysozoa</taxon>
        <taxon>Arthropoda</taxon>
        <taxon>Chelicerata</taxon>
        <taxon>Arachnida</taxon>
        <taxon>Araneae</taxon>
        <taxon>Araneomorphae</taxon>
        <taxon>Entelegynae</taxon>
        <taxon>Araneoidea</taxon>
        <taxon>Linyphiidae</taxon>
        <taxon>Erigoninae</taxon>
        <taxon>Oedothorax</taxon>
    </lineage>
</organism>
<dbReference type="EMBL" id="JAFNEN010000168">
    <property type="protein sequence ID" value="KAG8191021.1"/>
    <property type="molecule type" value="Genomic_DNA"/>
</dbReference>
<reference evidence="1 2" key="1">
    <citation type="journal article" date="2022" name="Nat. Ecol. Evol.">
        <title>A masculinizing supergene underlies an exaggerated male reproductive morph in a spider.</title>
        <authorList>
            <person name="Hendrickx F."/>
            <person name="De Corte Z."/>
            <person name="Sonet G."/>
            <person name="Van Belleghem S.M."/>
            <person name="Kostlbacher S."/>
            <person name="Vangestel C."/>
        </authorList>
    </citation>
    <scope>NUCLEOTIDE SEQUENCE [LARGE SCALE GENOMIC DNA]</scope>
    <source>
        <strain evidence="1">W744_W776</strain>
    </source>
</reference>
<dbReference type="AlphaFoldDB" id="A0AAV6V5T5"/>
<protein>
    <submittedName>
        <fullName evidence="1">Uncharacterized protein</fullName>
    </submittedName>
</protein>
<dbReference type="Proteomes" id="UP000827092">
    <property type="component" value="Unassembled WGS sequence"/>
</dbReference>
<keyword evidence="2" id="KW-1185">Reference proteome</keyword>
<name>A0AAV6V5T5_9ARAC</name>
<sequence length="79" mass="9014">MYRVLNPKHCPSCAHGSETLITCRNPSFKDNVTSIYTIHQRKFPPFGVTRRCGWHDQNVTPRVGSQQKDTGDYVVSVLH</sequence>
<evidence type="ECO:0000313" key="2">
    <source>
        <dbReference type="Proteomes" id="UP000827092"/>
    </source>
</evidence>